<proteinExistence type="predicted"/>
<dbReference type="SMART" id="SM00422">
    <property type="entry name" value="HTH_MERR"/>
    <property type="match status" value="1"/>
</dbReference>
<dbReference type="RefSeq" id="WP_073278065.1">
    <property type="nucleotide sequence ID" value="NZ_FRAC01000018.1"/>
</dbReference>
<dbReference type="PROSITE" id="PS50937">
    <property type="entry name" value="HTH_MERR_2"/>
    <property type="match status" value="1"/>
</dbReference>
<dbReference type="InterPro" id="IPR047057">
    <property type="entry name" value="MerR_fam"/>
</dbReference>
<keyword evidence="3" id="KW-0804">Transcription</keyword>
<feature type="domain" description="HTH merR-type" evidence="4">
    <location>
        <begin position="3"/>
        <end position="72"/>
    </location>
</feature>
<keyword evidence="1" id="KW-0805">Transcription regulation</keyword>
<accession>A0A1M6VLP9</accession>
<keyword evidence="6" id="KW-1185">Reference proteome</keyword>
<dbReference type="SUPFAM" id="SSF46955">
    <property type="entry name" value="Putative DNA-binding domain"/>
    <property type="match status" value="1"/>
</dbReference>
<protein>
    <submittedName>
        <fullName evidence="5">DNA-binding transcriptional regulator, MerR family</fullName>
    </submittedName>
</protein>
<organism evidence="5 6">
    <name type="scientific">Anaerocolumna jejuensis DSM 15929</name>
    <dbReference type="NCBI Taxonomy" id="1121322"/>
    <lineage>
        <taxon>Bacteria</taxon>
        <taxon>Bacillati</taxon>
        <taxon>Bacillota</taxon>
        <taxon>Clostridia</taxon>
        <taxon>Lachnospirales</taxon>
        <taxon>Lachnospiraceae</taxon>
        <taxon>Anaerocolumna</taxon>
    </lineage>
</organism>
<gene>
    <name evidence="5" type="ORF">SAMN02745136_03418</name>
</gene>
<dbReference type="AlphaFoldDB" id="A0A1M6VLP9"/>
<evidence type="ECO:0000256" key="1">
    <source>
        <dbReference type="ARBA" id="ARBA00023015"/>
    </source>
</evidence>
<name>A0A1M6VLP9_9FIRM</name>
<evidence type="ECO:0000256" key="3">
    <source>
        <dbReference type="ARBA" id="ARBA00023163"/>
    </source>
</evidence>
<evidence type="ECO:0000259" key="4">
    <source>
        <dbReference type="PROSITE" id="PS50937"/>
    </source>
</evidence>
<dbReference type="InterPro" id="IPR009061">
    <property type="entry name" value="DNA-bd_dom_put_sf"/>
</dbReference>
<dbReference type="Pfam" id="PF13411">
    <property type="entry name" value="MerR_1"/>
    <property type="match status" value="1"/>
</dbReference>
<evidence type="ECO:0000256" key="2">
    <source>
        <dbReference type="ARBA" id="ARBA00023125"/>
    </source>
</evidence>
<dbReference type="Proteomes" id="UP000184386">
    <property type="component" value="Unassembled WGS sequence"/>
</dbReference>
<dbReference type="STRING" id="1121322.SAMN02745136_03418"/>
<reference evidence="5 6" key="1">
    <citation type="submission" date="2016-11" db="EMBL/GenBank/DDBJ databases">
        <authorList>
            <person name="Jaros S."/>
            <person name="Januszkiewicz K."/>
            <person name="Wedrychowicz H."/>
        </authorList>
    </citation>
    <scope>NUCLEOTIDE SEQUENCE [LARGE SCALE GENOMIC DNA]</scope>
    <source>
        <strain evidence="5 6">DSM 15929</strain>
    </source>
</reference>
<dbReference type="CDD" id="cd00592">
    <property type="entry name" value="HTH_MerR-like"/>
    <property type="match status" value="1"/>
</dbReference>
<dbReference type="OrthoDB" id="9811174at2"/>
<dbReference type="InterPro" id="IPR000551">
    <property type="entry name" value="MerR-type_HTH_dom"/>
</dbReference>
<dbReference type="GO" id="GO:0003700">
    <property type="term" value="F:DNA-binding transcription factor activity"/>
    <property type="evidence" value="ECO:0007669"/>
    <property type="project" value="InterPro"/>
</dbReference>
<dbReference type="PANTHER" id="PTHR30204:SF94">
    <property type="entry name" value="HEAVY METAL-DEPENDENT TRANSCRIPTIONAL REGULATOR HI_0293-RELATED"/>
    <property type="match status" value="1"/>
</dbReference>
<keyword evidence="2 5" id="KW-0238">DNA-binding</keyword>
<evidence type="ECO:0000313" key="5">
    <source>
        <dbReference type="EMBL" id="SHK82477.1"/>
    </source>
</evidence>
<dbReference type="Gene3D" id="1.10.1660.10">
    <property type="match status" value="1"/>
</dbReference>
<evidence type="ECO:0000313" key="6">
    <source>
        <dbReference type="Proteomes" id="UP000184386"/>
    </source>
</evidence>
<dbReference type="GO" id="GO:0003677">
    <property type="term" value="F:DNA binding"/>
    <property type="evidence" value="ECO:0007669"/>
    <property type="project" value="UniProtKB-KW"/>
</dbReference>
<dbReference type="PANTHER" id="PTHR30204">
    <property type="entry name" value="REDOX-CYCLING DRUG-SENSING TRANSCRIPTIONAL ACTIVATOR SOXR"/>
    <property type="match status" value="1"/>
</dbReference>
<dbReference type="EMBL" id="FRAC01000018">
    <property type="protein sequence ID" value="SHK82477.1"/>
    <property type="molecule type" value="Genomic_DNA"/>
</dbReference>
<sequence length="879" mass="101416">MDLIKITEVTERFAVSSRTLRYYEQVGLLESVRPPLEKYRFYDDENISRLQQIIVLRKMQIPIKDIIRIYESNDMSVLVQSFVNRMEAIDNEINTLSELKSYLNDFLNAMMKHGITQISALPLLYERVESEFLRNEVQEPFTMEKLSELSDKLAKPVEIDIVELPPMRVVSSVLSDTQVSDIEGFWDWLSLEQIPFGQPGSRTLFEYQKGDKIVFMQRLDMPIESCPFLCYDFGGGLFAVCSAFCDENIGALQNRMIQSFDDNAGFEVDFLHNGNLRHSTLIESVYSPDSKREKINLFLPIKRRKLDFGDFEEFEQVRNISAEEILRETPVLREYNVDFHKITPIYDPHYEVLENGEAEFIAWISARMLNTNVAVKIPFRIDVEFLAEKASEEYLWGTTEGCFWFSHGNCSYRINAENNSEEALSKHGIAFQQPVLGNNYLFPQIGDIPHDVYNKLTWIIGEKHFAVMINEEVRFCGVKFPYMDMDMHLQTPQPILMGTDGQGKKLFRSIRISQLRTTPKTSTKQGALTMTVKQSNNILPRLRRMITSHYGENYWFNGCAGYLMECLGETEYDYWFFAGLTGENFTQVYSKNHFRGDGVMDYRLSEKGSHHVVEEIFEKCGYACSFIPLTQILSNKEMYLQTLISYIDKGIPVILNDYGKNPHDRYGFGVLVGYEDYGKTLLYMVGDNTAPDRISMDDLLTNAYKNETGHCHGWLFIGEKKHNVPLASLYRERILTLTELLTYENENYCFGTKAFHAWADSIEGGRFDPMKPEEFDDWSMYTVYICNLATNSGGCKGFMERALELNPDLVFISELIQLYQQTGHFWNDDNGKDLEALGGGFNITLEALQNPEKRSGIAAVIRKFESCMDEAVRIIELNK</sequence>